<evidence type="ECO:0000256" key="1">
    <source>
        <dbReference type="SAM" id="SignalP"/>
    </source>
</evidence>
<dbReference type="PROSITE" id="PS51257">
    <property type="entry name" value="PROKAR_LIPOPROTEIN"/>
    <property type="match status" value="1"/>
</dbReference>
<feature type="chain" id="PRO_5012210971" description="Lipoprotein" evidence="1">
    <location>
        <begin position="26"/>
        <end position="162"/>
    </location>
</feature>
<dbReference type="OrthoDB" id="667337at2"/>
<organism evidence="2 3">
    <name type="scientific">Sediminibacterium ginsengisoli</name>
    <dbReference type="NCBI Taxonomy" id="413434"/>
    <lineage>
        <taxon>Bacteria</taxon>
        <taxon>Pseudomonadati</taxon>
        <taxon>Bacteroidota</taxon>
        <taxon>Chitinophagia</taxon>
        <taxon>Chitinophagales</taxon>
        <taxon>Chitinophagaceae</taxon>
        <taxon>Sediminibacterium</taxon>
    </lineage>
</organism>
<feature type="signal peptide" evidence="1">
    <location>
        <begin position="1"/>
        <end position="25"/>
    </location>
</feature>
<dbReference type="EMBL" id="FUWH01000006">
    <property type="protein sequence ID" value="SJZ92990.1"/>
    <property type="molecule type" value="Genomic_DNA"/>
</dbReference>
<accession>A0A1T4PN52</accession>
<evidence type="ECO:0000313" key="2">
    <source>
        <dbReference type="EMBL" id="SJZ92990.1"/>
    </source>
</evidence>
<keyword evidence="3" id="KW-1185">Reference proteome</keyword>
<dbReference type="AlphaFoldDB" id="A0A1T4PN52"/>
<dbReference type="STRING" id="413434.SAMN04488132_106115"/>
<proteinExistence type="predicted"/>
<name>A0A1T4PN52_9BACT</name>
<evidence type="ECO:0000313" key="3">
    <source>
        <dbReference type="Proteomes" id="UP000190888"/>
    </source>
</evidence>
<dbReference type="RefSeq" id="WP_078831691.1">
    <property type="nucleotide sequence ID" value="NZ_FUWH01000006.1"/>
</dbReference>
<gene>
    <name evidence="2" type="ORF">SAMN04488132_106115</name>
</gene>
<protein>
    <recommendedName>
        <fullName evidence="4">Lipoprotein</fullName>
    </recommendedName>
</protein>
<reference evidence="2 3" key="1">
    <citation type="submission" date="2017-02" db="EMBL/GenBank/DDBJ databases">
        <authorList>
            <person name="Peterson S.W."/>
        </authorList>
    </citation>
    <scope>NUCLEOTIDE SEQUENCE [LARGE SCALE GENOMIC DNA]</scope>
    <source>
        <strain evidence="2 3">DSM 22335</strain>
    </source>
</reference>
<sequence>MQYSKAILFTALLILLQACTNSPKAEEQTGADTIRTSSYDKLSPIREKVKESPVASVSSPVPDDLNQWKFAVQVYQTEKRFTFLVRMQYKELRASDSLVIPNLGLEPVVEIRKGSTPMSCIIGFLDKKQMFMPYKKVSVNKEKLSFTTIQHYNVGTYKTVKK</sequence>
<evidence type="ECO:0008006" key="4">
    <source>
        <dbReference type="Google" id="ProtNLM"/>
    </source>
</evidence>
<dbReference type="Proteomes" id="UP000190888">
    <property type="component" value="Unassembled WGS sequence"/>
</dbReference>
<keyword evidence="1" id="KW-0732">Signal</keyword>